<feature type="domain" description="J" evidence="2">
    <location>
        <begin position="387"/>
        <end position="446"/>
    </location>
</feature>
<evidence type="ECO:0000256" key="1">
    <source>
        <dbReference type="SAM" id="MobiDB-lite"/>
    </source>
</evidence>
<dbReference type="VEuPathDB" id="CryptoDB:Cvel_7400"/>
<dbReference type="PhylomeDB" id="A0A0G4HLX5"/>
<feature type="compositionally biased region" description="Pro residues" evidence="1">
    <location>
        <begin position="272"/>
        <end position="284"/>
    </location>
</feature>
<dbReference type="PROSITE" id="PS50076">
    <property type="entry name" value="DNAJ_2"/>
    <property type="match status" value="1"/>
</dbReference>
<dbReference type="GO" id="GO:0072583">
    <property type="term" value="P:clathrin-dependent endocytosis"/>
    <property type="evidence" value="ECO:0007669"/>
    <property type="project" value="TreeGrafter"/>
</dbReference>
<sequence length="446" mass="48658">MNLPDFQKLGNKAFSAISKQAAETGDFVKKKIKQVTDASGLAGEDLGDLPTPSGGSANEVFIFYSVFSADSGFPKNKNDNADGLCMFSLRSNSSRVTLTDILRQFPLHKSGIGHGAGRYHFRFKLEPPSDAAFSDFVWLDVTNPETAVPLFKGNVHMRVLEMPVSRPFSVRDSEKNRDRERASTQPSASKETEGGGHRGARRPSQGAPHPPPPAFTADFSEAPPSSVPPSAGALGEDLLNWDSSPSHQHQQRLSTPPHGSAAGRSHSATPGYHPPSSRPSPTPNAPSSQPSSPFPRTNPPVSPSPDAGLSREELAARREAVKAQRIEEVKQAHEERQRVEAQKLQEKLGAAASLSEEMDRWAKNSDGTFKDVRTLISTLETVLWEGANWKAISIADLTMNESEVKKAYRKAVLMCHPDKHQNSAGDVQLRSERIFQALNEAFKEQK</sequence>
<dbReference type="AlphaFoldDB" id="A0A0G4HLX5"/>
<dbReference type="GO" id="GO:0031982">
    <property type="term" value="C:vesicle"/>
    <property type="evidence" value="ECO:0007669"/>
    <property type="project" value="TreeGrafter"/>
</dbReference>
<dbReference type="Gene3D" id="1.10.287.110">
    <property type="entry name" value="DnaJ domain"/>
    <property type="match status" value="1"/>
</dbReference>
<dbReference type="GO" id="GO:0005737">
    <property type="term" value="C:cytoplasm"/>
    <property type="evidence" value="ECO:0007669"/>
    <property type="project" value="TreeGrafter"/>
</dbReference>
<feature type="compositionally biased region" description="Basic and acidic residues" evidence="1">
    <location>
        <begin position="309"/>
        <end position="318"/>
    </location>
</feature>
<feature type="compositionally biased region" description="Polar residues" evidence="1">
    <location>
        <begin position="241"/>
        <end position="254"/>
    </location>
</feature>
<dbReference type="SMART" id="SM00271">
    <property type="entry name" value="DnaJ"/>
    <property type="match status" value="1"/>
</dbReference>
<dbReference type="Pfam" id="PF00226">
    <property type="entry name" value="DnaJ"/>
    <property type="match status" value="1"/>
</dbReference>
<proteinExistence type="predicted"/>
<dbReference type="InterPro" id="IPR036869">
    <property type="entry name" value="J_dom_sf"/>
</dbReference>
<dbReference type="SUPFAM" id="SSF46565">
    <property type="entry name" value="Chaperone J-domain"/>
    <property type="match status" value="1"/>
</dbReference>
<name>A0A0G4HLX5_9ALVE</name>
<feature type="compositionally biased region" description="Pro residues" evidence="1">
    <location>
        <begin position="292"/>
        <end position="303"/>
    </location>
</feature>
<dbReference type="GO" id="GO:0072318">
    <property type="term" value="P:clathrin coat disassembly"/>
    <property type="evidence" value="ECO:0007669"/>
    <property type="project" value="TreeGrafter"/>
</dbReference>
<organism evidence="3">
    <name type="scientific">Chromera velia CCMP2878</name>
    <dbReference type="NCBI Taxonomy" id="1169474"/>
    <lineage>
        <taxon>Eukaryota</taxon>
        <taxon>Sar</taxon>
        <taxon>Alveolata</taxon>
        <taxon>Colpodellida</taxon>
        <taxon>Chromeraceae</taxon>
        <taxon>Chromera</taxon>
    </lineage>
</organism>
<protein>
    <recommendedName>
        <fullName evidence="2">J domain-containing protein</fullName>
    </recommendedName>
</protein>
<dbReference type="GO" id="GO:0030276">
    <property type="term" value="F:clathrin binding"/>
    <property type="evidence" value="ECO:0007669"/>
    <property type="project" value="TreeGrafter"/>
</dbReference>
<reference evidence="3" key="1">
    <citation type="submission" date="2014-11" db="EMBL/GenBank/DDBJ databases">
        <authorList>
            <person name="Otto D Thomas"/>
            <person name="Naeem Raeece"/>
        </authorList>
    </citation>
    <scope>NUCLEOTIDE SEQUENCE</scope>
</reference>
<dbReference type="EMBL" id="CDMZ01003105">
    <property type="protein sequence ID" value="CEM45115.1"/>
    <property type="molecule type" value="Genomic_DNA"/>
</dbReference>
<dbReference type="InterPro" id="IPR001623">
    <property type="entry name" value="DnaJ_domain"/>
</dbReference>
<gene>
    <name evidence="3" type="ORF">Cvel_7400</name>
</gene>
<evidence type="ECO:0000259" key="2">
    <source>
        <dbReference type="PROSITE" id="PS50076"/>
    </source>
</evidence>
<feature type="region of interest" description="Disordered" evidence="1">
    <location>
        <begin position="168"/>
        <end position="318"/>
    </location>
</feature>
<dbReference type="PANTHER" id="PTHR23172:SF19">
    <property type="entry name" value="J DOMAIN-CONTAINING PROTEIN"/>
    <property type="match status" value="1"/>
</dbReference>
<dbReference type="CDD" id="cd06257">
    <property type="entry name" value="DnaJ"/>
    <property type="match status" value="1"/>
</dbReference>
<feature type="compositionally biased region" description="Low complexity" evidence="1">
    <location>
        <begin position="220"/>
        <end position="233"/>
    </location>
</feature>
<dbReference type="PANTHER" id="PTHR23172">
    <property type="entry name" value="AUXILIN/CYCLIN G-ASSOCIATED KINASE-RELATED"/>
    <property type="match status" value="1"/>
</dbReference>
<evidence type="ECO:0000313" key="3">
    <source>
        <dbReference type="EMBL" id="CEM45115.1"/>
    </source>
</evidence>
<accession>A0A0G4HLX5</accession>
<feature type="compositionally biased region" description="Basic and acidic residues" evidence="1">
    <location>
        <begin position="169"/>
        <end position="182"/>
    </location>
</feature>